<comment type="function">
    <text evidence="1">Resistance to tetracycline by an active tetracycline efflux. This is an energy-dependent process that decreases the accumulation of the antibiotic in whole cells. This protein functions as a metal-tetracycline/H(+) antiporter.</text>
</comment>
<organism evidence="12 13">
    <name type="scientific">Elusimicrobium minutum (strain Pei191)</name>
    <dbReference type="NCBI Taxonomy" id="445932"/>
    <lineage>
        <taxon>Bacteria</taxon>
        <taxon>Pseudomonadati</taxon>
        <taxon>Elusimicrobiota</taxon>
        <taxon>Elusimicrobia</taxon>
        <taxon>Elusimicrobiales</taxon>
        <taxon>Elusimicrobiaceae</taxon>
        <taxon>Elusimicrobium</taxon>
    </lineage>
</organism>
<dbReference type="Gene3D" id="1.20.1250.20">
    <property type="entry name" value="MFS general substrate transporter like domains"/>
    <property type="match status" value="1"/>
</dbReference>
<evidence type="ECO:0000259" key="11">
    <source>
        <dbReference type="PROSITE" id="PS50850"/>
    </source>
</evidence>
<keyword evidence="7 10" id="KW-1133">Transmembrane helix</keyword>
<gene>
    <name evidence="12" type="ordered locus">Emin_0810</name>
</gene>
<feature type="transmembrane region" description="Helical" evidence="10">
    <location>
        <begin position="38"/>
        <end position="61"/>
    </location>
</feature>
<keyword evidence="5" id="KW-1003">Cell membrane</keyword>
<dbReference type="RefSeq" id="WP_012414980.1">
    <property type="nucleotide sequence ID" value="NC_010644.1"/>
</dbReference>
<dbReference type="GO" id="GO:0005886">
    <property type="term" value="C:plasma membrane"/>
    <property type="evidence" value="ECO:0007669"/>
    <property type="project" value="UniProtKB-SubCell"/>
</dbReference>
<evidence type="ECO:0000256" key="1">
    <source>
        <dbReference type="ARBA" id="ARBA00003279"/>
    </source>
</evidence>
<keyword evidence="8 10" id="KW-0472">Membrane</keyword>
<feature type="transmembrane region" description="Helical" evidence="10">
    <location>
        <begin position="238"/>
        <end position="260"/>
    </location>
</feature>
<feature type="transmembrane region" description="Helical" evidence="10">
    <location>
        <begin position="135"/>
        <end position="154"/>
    </location>
</feature>
<dbReference type="InterPro" id="IPR001958">
    <property type="entry name" value="Tet-R_TetA/multi-R_MdtG-like"/>
</dbReference>
<feature type="transmembrane region" description="Helical" evidence="10">
    <location>
        <begin position="210"/>
        <end position="232"/>
    </location>
</feature>
<evidence type="ECO:0000256" key="10">
    <source>
        <dbReference type="SAM" id="Phobius"/>
    </source>
</evidence>
<evidence type="ECO:0000256" key="3">
    <source>
        <dbReference type="ARBA" id="ARBA00007520"/>
    </source>
</evidence>
<evidence type="ECO:0000313" key="13">
    <source>
        <dbReference type="Proteomes" id="UP000001029"/>
    </source>
</evidence>
<feature type="transmembrane region" description="Helical" evidence="10">
    <location>
        <begin position="366"/>
        <end position="384"/>
    </location>
</feature>
<reference evidence="12 13" key="1">
    <citation type="journal article" date="2009" name="Appl. Environ. Microbiol.">
        <title>Genomic analysis of 'Elusimicrobium minutum,' the first cultivated representative of the phylum 'Elusimicrobia' (formerly termite group 1).</title>
        <authorList>
            <person name="Herlemann D.P.R."/>
            <person name="Geissinger O."/>
            <person name="Ikeda-Ohtsubo W."/>
            <person name="Kunin V."/>
            <person name="Sun H."/>
            <person name="Lapidus A."/>
            <person name="Hugenholtz P."/>
            <person name="Brune A."/>
        </authorList>
    </citation>
    <scope>NUCLEOTIDE SEQUENCE [LARGE SCALE GENOMIC DNA]</scope>
    <source>
        <strain evidence="12 13">Pei191</strain>
    </source>
</reference>
<evidence type="ECO:0000256" key="8">
    <source>
        <dbReference type="ARBA" id="ARBA00023136"/>
    </source>
</evidence>
<feature type="transmembrane region" description="Helical" evidence="10">
    <location>
        <begin position="7"/>
        <end position="32"/>
    </location>
</feature>
<feature type="domain" description="Major facilitator superfamily (MFS) profile" evidence="11">
    <location>
        <begin position="1"/>
        <end position="391"/>
    </location>
</feature>
<feature type="transmembrane region" description="Helical" evidence="10">
    <location>
        <begin position="297"/>
        <end position="322"/>
    </location>
</feature>
<dbReference type="CDD" id="cd17329">
    <property type="entry name" value="MFS_MdtH_MDR_like"/>
    <property type="match status" value="1"/>
</dbReference>
<dbReference type="InterPro" id="IPR050171">
    <property type="entry name" value="MFS_Transporters"/>
</dbReference>
<evidence type="ECO:0000256" key="2">
    <source>
        <dbReference type="ARBA" id="ARBA00004651"/>
    </source>
</evidence>
<dbReference type="OrthoDB" id="9793283at2"/>
<name>B2KCW9_ELUMP</name>
<feature type="transmembrane region" description="Helical" evidence="10">
    <location>
        <begin position="343"/>
        <end position="360"/>
    </location>
</feature>
<feature type="transmembrane region" description="Helical" evidence="10">
    <location>
        <begin position="272"/>
        <end position="291"/>
    </location>
</feature>
<sequence>MKMTREIFIITLANALILAGYGMSVPFFAIYLNVERALPASMVGAVIAISTIGRAFASGISGELSDIFGRKKLMNASLVLGAVFLALMGLGMILDAHYIWIIIFHMIASFFGAFFRPSSNAWVADNVAPKNRLEAFGYIRIGLNLGWAAGPALGGLIANYSFGAAFIITAVSYIGTAAMLQAKIKETFVRSKEHKSKFTDMILELKNQRLAKLCALIFLISVVAAQLVTGLSLHGVKYIGLTQAQIGLLFTIDGSIVVLLQYHASKIMTDMRITTALIIGCIIYGSGYILVGAAHGFTLAAIGIALVATGEMAISPGSNTLISNIAPEKARGRYLGMQEVSRHIGTAAGMFGAGVMIEYLSPISQIIPWLLIGFISFTVAFLFYKIKPMFTDEEDGINQTPVPPPPALEETQITGN</sequence>
<dbReference type="KEGG" id="emi:Emin_0810"/>
<evidence type="ECO:0000256" key="4">
    <source>
        <dbReference type="ARBA" id="ARBA00022448"/>
    </source>
</evidence>
<keyword evidence="4" id="KW-0813">Transport</keyword>
<evidence type="ECO:0000256" key="9">
    <source>
        <dbReference type="SAM" id="MobiDB-lite"/>
    </source>
</evidence>
<evidence type="ECO:0000256" key="7">
    <source>
        <dbReference type="ARBA" id="ARBA00022989"/>
    </source>
</evidence>
<feature type="transmembrane region" description="Helical" evidence="10">
    <location>
        <begin position="160"/>
        <end position="180"/>
    </location>
</feature>
<dbReference type="Proteomes" id="UP000001029">
    <property type="component" value="Chromosome"/>
</dbReference>
<dbReference type="PRINTS" id="PR01035">
    <property type="entry name" value="TCRTETA"/>
</dbReference>
<comment type="similarity">
    <text evidence="3">Belongs to the major facilitator superfamily. TCR/Tet family.</text>
</comment>
<dbReference type="InterPro" id="IPR036259">
    <property type="entry name" value="MFS_trans_sf"/>
</dbReference>
<dbReference type="GO" id="GO:0022857">
    <property type="term" value="F:transmembrane transporter activity"/>
    <property type="evidence" value="ECO:0007669"/>
    <property type="project" value="InterPro"/>
</dbReference>
<dbReference type="HOGENOM" id="CLU_001265_60_4_0"/>
<comment type="subcellular location">
    <subcellularLocation>
        <location evidence="2">Cell membrane</location>
        <topology evidence="2">Multi-pass membrane protein</topology>
    </subcellularLocation>
</comment>
<dbReference type="SUPFAM" id="SSF103473">
    <property type="entry name" value="MFS general substrate transporter"/>
    <property type="match status" value="1"/>
</dbReference>
<proteinExistence type="inferred from homology"/>
<keyword evidence="6 10" id="KW-0812">Transmembrane</keyword>
<dbReference type="STRING" id="445932.Emin_0810"/>
<evidence type="ECO:0000313" key="12">
    <source>
        <dbReference type="EMBL" id="ACC98365.1"/>
    </source>
</evidence>
<dbReference type="InterPro" id="IPR005829">
    <property type="entry name" value="Sugar_transporter_CS"/>
</dbReference>
<dbReference type="PANTHER" id="PTHR23517">
    <property type="entry name" value="RESISTANCE PROTEIN MDTM, PUTATIVE-RELATED-RELATED"/>
    <property type="match status" value="1"/>
</dbReference>
<feature type="transmembrane region" description="Helical" evidence="10">
    <location>
        <begin position="73"/>
        <end position="92"/>
    </location>
</feature>
<dbReference type="PROSITE" id="PS00216">
    <property type="entry name" value="SUGAR_TRANSPORT_1"/>
    <property type="match status" value="1"/>
</dbReference>
<keyword evidence="13" id="KW-1185">Reference proteome</keyword>
<dbReference type="InterPro" id="IPR011701">
    <property type="entry name" value="MFS"/>
</dbReference>
<dbReference type="InterPro" id="IPR020846">
    <property type="entry name" value="MFS_dom"/>
</dbReference>
<protein>
    <submittedName>
        <fullName evidence="12">Arabinose efflux permease</fullName>
    </submittedName>
</protein>
<feature type="region of interest" description="Disordered" evidence="9">
    <location>
        <begin position="395"/>
        <end position="416"/>
    </location>
</feature>
<dbReference type="Pfam" id="PF07690">
    <property type="entry name" value="MFS_1"/>
    <property type="match status" value="1"/>
</dbReference>
<evidence type="ECO:0000256" key="6">
    <source>
        <dbReference type="ARBA" id="ARBA00022692"/>
    </source>
</evidence>
<dbReference type="AlphaFoldDB" id="B2KCW9"/>
<accession>B2KCW9</accession>
<feature type="transmembrane region" description="Helical" evidence="10">
    <location>
        <begin position="98"/>
        <end position="115"/>
    </location>
</feature>
<dbReference type="PROSITE" id="PS50850">
    <property type="entry name" value="MFS"/>
    <property type="match status" value="1"/>
</dbReference>
<dbReference type="PANTHER" id="PTHR23517:SF2">
    <property type="entry name" value="MULTIDRUG RESISTANCE PROTEIN MDTH"/>
    <property type="match status" value="1"/>
</dbReference>
<evidence type="ECO:0000256" key="5">
    <source>
        <dbReference type="ARBA" id="ARBA00022475"/>
    </source>
</evidence>
<dbReference type="EMBL" id="CP001055">
    <property type="protein sequence ID" value="ACC98365.1"/>
    <property type="molecule type" value="Genomic_DNA"/>
</dbReference>